<reference evidence="2 3" key="1">
    <citation type="submission" date="2020-08" db="EMBL/GenBank/DDBJ databases">
        <title>Winkia gen. nov., sp. nov., isolated from faeces of the Anser albifrons in China.</title>
        <authorList>
            <person name="Liu Q."/>
        </authorList>
    </citation>
    <scope>NUCLEOTIDE SEQUENCE [LARGE SCALE GENOMIC DNA]</scope>
    <source>
        <strain evidence="2 3">C62</strain>
    </source>
</reference>
<dbReference type="Proteomes" id="UP000627538">
    <property type="component" value="Unassembled WGS sequence"/>
</dbReference>
<sequence length="342" mass="36348">MALFEFERGRLIPAQFGRSVDQGLGPGILESIRSQVLEVIGRPLFPVAWQAPESEIGPDGGPHCLTALDASGQVVSVEVLQRLDAVSLIAAMGRLGEATKMGWLELAHVYPGGPEAFRAGWAEFRESMPPTVEPGPRLFLVVGDVDQGVDSALTILAAASLEIHQVNVREMSNGRRFLEVHPLSLTTHSSRPQLGGHSAPAPQLEWYGDSSRETGASQPPAPAPAPAPVAISEEQSEGRKVAATQGAPLGRDRTGLLAIADVVGEPMALYARSADGRTVQATLTEDGRIDTGSGMYSDADQALSVFVDDPADGWSAWHIGHEHGPTLAEAIDEMNAIDRHDR</sequence>
<accession>A0A8I0GCV1</accession>
<gene>
    <name evidence="2" type="ORF">H8R10_06190</name>
</gene>
<evidence type="ECO:0000313" key="3">
    <source>
        <dbReference type="Proteomes" id="UP000627538"/>
    </source>
</evidence>
<evidence type="ECO:0000256" key="1">
    <source>
        <dbReference type="SAM" id="MobiDB-lite"/>
    </source>
</evidence>
<dbReference type="AlphaFoldDB" id="A0A8I0GCV1"/>
<name>A0A8I0GCV1_9ACTO</name>
<dbReference type="RefSeq" id="WP_191071837.1">
    <property type="nucleotide sequence ID" value="NZ_CP060506.1"/>
</dbReference>
<comment type="caution">
    <text evidence="2">The sequence shown here is derived from an EMBL/GenBank/DDBJ whole genome shotgun (WGS) entry which is preliminary data.</text>
</comment>
<evidence type="ECO:0000313" key="2">
    <source>
        <dbReference type="EMBL" id="MBD3689815.1"/>
    </source>
</evidence>
<protein>
    <submittedName>
        <fullName evidence="2">Uncharacterized protein</fullName>
    </submittedName>
</protein>
<dbReference type="EMBL" id="JACRUO010000001">
    <property type="protein sequence ID" value="MBD3689815.1"/>
    <property type="molecule type" value="Genomic_DNA"/>
</dbReference>
<organism evidence="2 3">
    <name type="scientific">Nanchangia anserum</name>
    <dbReference type="NCBI Taxonomy" id="2692125"/>
    <lineage>
        <taxon>Bacteria</taxon>
        <taxon>Bacillati</taxon>
        <taxon>Actinomycetota</taxon>
        <taxon>Actinomycetes</taxon>
        <taxon>Actinomycetales</taxon>
        <taxon>Actinomycetaceae</taxon>
        <taxon>Nanchangia</taxon>
    </lineage>
</organism>
<keyword evidence="3" id="KW-1185">Reference proteome</keyword>
<feature type="region of interest" description="Disordered" evidence="1">
    <location>
        <begin position="188"/>
        <end position="247"/>
    </location>
</feature>
<proteinExistence type="predicted"/>